<proteinExistence type="predicted"/>
<protein>
    <submittedName>
        <fullName evidence="1">Uncharacterized protein</fullName>
    </submittedName>
</protein>
<reference evidence="1" key="1">
    <citation type="submission" date="2021-01" db="EMBL/GenBank/DDBJ databases">
        <authorList>
            <person name="Kaushik A."/>
        </authorList>
    </citation>
    <scope>NUCLEOTIDE SEQUENCE</scope>
    <source>
        <strain evidence="1">AG1-1C</strain>
    </source>
</reference>
<gene>
    <name evidence="1" type="ORF">RDB_LOCUS53211</name>
</gene>
<dbReference type="Proteomes" id="UP000663846">
    <property type="component" value="Unassembled WGS sequence"/>
</dbReference>
<name>A0A8H2WPL4_9AGAM</name>
<sequence length="421" mass="46809">MLSSTKSSIKFALLAYSVYCWVDGSARTRNNTSSDFSVDALREPDLAPENETRGWKAVWEWMRSRGSSMSEEEQSALGRMDAITAFLLFNIIQRFSFRPSSIQTPSLFPSSISTLKDAGKLRWKILIFTTALLSVIHETQRAGLIYYLRRRRTNLTDQIRKDLANMRIGQVAVRGDSVTLERQEGEDEEECLICSGSAETMSTSSHADTSTTRTGPLEAFCTIAPQKHLAHRQCFLRWHAAYLQQSRHSLGNSVTLQDDSDSQSPLEQLFIRASIILQASGFEYLAPKLKQPTDSSSTGGDNLTVHQSSSPVLATLCTSVPPCPGCRSPVCLKFIDIRPPAPVPNVTSNSHTSLDPHPQEVRVIIPLTFIHRIIGSRFWRAWTRIVTGRTISAYFGSLLSFMAVLGAITKVRENPALAINL</sequence>
<organism evidence="1 2">
    <name type="scientific">Rhizoctonia solani</name>
    <dbReference type="NCBI Taxonomy" id="456999"/>
    <lineage>
        <taxon>Eukaryota</taxon>
        <taxon>Fungi</taxon>
        <taxon>Dikarya</taxon>
        <taxon>Basidiomycota</taxon>
        <taxon>Agaricomycotina</taxon>
        <taxon>Agaricomycetes</taxon>
        <taxon>Cantharellales</taxon>
        <taxon>Ceratobasidiaceae</taxon>
        <taxon>Rhizoctonia</taxon>
    </lineage>
</organism>
<evidence type="ECO:0000313" key="2">
    <source>
        <dbReference type="Proteomes" id="UP000663846"/>
    </source>
</evidence>
<accession>A0A8H2WPL4</accession>
<dbReference type="AlphaFoldDB" id="A0A8H2WPL4"/>
<dbReference type="EMBL" id="CAJMWS010000301">
    <property type="protein sequence ID" value="CAE6398793.1"/>
    <property type="molecule type" value="Genomic_DNA"/>
</dbReference>
<comment type="caution">
    <text evidence="1">The sequence shown here is derived from an EMBL/GenBank/DDBJ whole genome shotgun (WGS) entry which is preliminary data.</text>
</comment>
<evidence type="ECO:0000313" key="1">
    <source>
        <dbReference type="EMBL" id="CAE6398793.1"/>
    </source>
</evidence>